<sequence>MPNNSLQSTLPVTSIPFLSFAVLIERHTLPTTDNSPLAQVVSKLKTICERLGERAGHQALDVAFNGLELHNGEGAWSELDNIIRDSFSDDEKLTVWDIAHRFVKRATGHRAMFMEAHQAVVHFLRFYKAEEIASALKHRPSSILSSYKMSDILSPRHKCILALYSKHPFFETLRKEYKNIGGPLYNAFSQKFKSFGLTTEQESVVQSDPFKPLAAVVRPGADVIKTFTARVLELIMIKVKNPAELIMLAFWWEKVKLLDSLLQLEIPETAERSPYPFHLPFLTTVDGFAASLCSLYHLTSNTFQMQFASNDQMVNVITTRLMDHIPEFEPETLLTAIADCFHNGPSTNADGFILARHIDGVLRELLSEGIFSERSRLIACIAWLESTDGAAARDYFQQRLLTTQPRLLSPTRLHPHIRSTWSDFEFFTFITY</sequence>
<organism evidence="1 2">
    <name type="scientific">Rhizophlyctis rosea</name>
    <dbReference type="NCBI Taxonomy" id="64517"/>
    <lineage>
        <taxon>Eukaryota</taxon>
        <taxon>Fungi</taxon>
        <taxon>Fungi incertae sedis</taxon>
        <taxon>Chytridiomycota</taxon>
        <taxon>Chytridiomycota incertae sedis</taxon>
        <taxon>Chytridiomycetes</taxon>
        <taxon>Rhizophlyctidales</taxon>
        <taxon>Rhizophlyctidaceae</taxon>
        <taxon>Rhizophlyctis</taxon>
    </lineage>
</organism>
<gene>
    <name evidence="1" type="ORF">HK097_008863</name>
</gene>
<name>A0AAD5X1F4_9FUNG</name>
<evidence type="ECO:0000313" key="1">
    <source>
        <dbReference type="EMBL" id="KAJ3050151.1"/>
    </source>
</evidence>
<proteinExistence type="predicted"/>
<reference evidence="1" key="1">
    <citation type="submission" date="2020-05" db="EMBL/GenBank/DDBJ databases">
        <title>Phylogenomic resolution of chytrid fungi.</title>
        <authorList>
            <person name="Stajich J.E."/>
            <person name="Amses K."/>
            <person name="Simmons R."/>
            <person name="Seto K."/>
            <person name="Myers J."/>
            <person name="Bonds A."/>
            <person name="Quandt C.A."/>
            <person name="Barry K."/>
            <person name="Liu P."/>
            <person name="Grigoriev I."/>
            <person name="Longcore J.E."/>
            <person name="James T.Y."/>
        </authorList>
    </citation>
    <scope>NUCLEOTIDE SEQUENCE</scope>
    <source>
        <strain evidence="1">JEL0318</strain>
    </source>
</reference>
<accession>A0AAD5X1F4</accession>
<protein>
    <submittedName>
        <fullName evidence="1">Uncharacterized protein</fullName>
    </submittedName>
</protein>
<comment type="caution">
    <text evidence="1">The sequence shown here is derived from an EMBL/GenBank/DDBJ whole genome shotgun (WGS) entry which is preliminary data.</text>
</comment>
<evidence type="ECO:0000313" key="2">
    <source>
        <dbReference type="Proteomes" id="UP001212841"/>
    </source>
</evidence>
<dbReference type="AlphaFoldDB" id="A0AAD5X1F4"/>
<keyword evidence="2" id="KW-1185">Reference proteome</keyword>
<dbReference type="EMBL" id="JADGJD010000548">
    <property type="protein sequence ID" value="KAJ3050151.1"/>
    <property type="molecule type" value="Genomic_DNA"/>
</dbReference>
<dbReference type="Proteomes" id="UP001212841">
    <property type="component" value="Unassembled WGS sequence"/>
</dbReference>